<dbReference type="Proteomes" id="UP001234297">
    <property type="component" value="Chromosome 4"/>
</dbReference>
<gene>
    <name evidence="1" type="ORF">MRB53_014413</name>
</gene>
<evidence type="ECO:0000313" key="2">
    <source>
        <dbReference type="Proteomes" id="UP001234297"/>
    </source>
</evidence>
<accession>A0ACC2KB91</accession>
<proteinExistence type="predicted"/>
<evidence type="ECO:0000313" key="1">
    <source>
        <dbReference type="EMBL" id="KAJ8618227.1"/>
    </source>
</evidence>
<sequence>MPERNVFTWNAIIAGYVKNNDLTEARNLFDSAREKDPVTYNSMISGYVGGGHECQALELFAEMQGNGTNIDEFTLTSMLNLAARMSVVGYGKQIHAYMMKTNNDSNCFGVSSLIDMYSKCGCFLDAFRVFSETGETERDLVSKNAMAAACCREGELDLALNVFWKDVDSNDTVSWNTLISGCAQNGCGEMALELFTLMAKNGVRKNEHTFASVLSACSSLKAFKHGKGIHACVLRNGLSSNSFISGGIVDVYCKCDNLQYAEFVHATIQIENVFATASLIVGHSCRGNMVEARKLFDSLVEKNSVVWTALFSGYIRTLQCDAVFELFREFRIKEKGVPDALILINVLSACAIQSALNHGKQIHTYILRSGVEIEEKLGSALVDMYAKCGEIKYSEETFKRITGKDRVLYNAMMGGCAHHGRVNETIGIFKDMLHNCIRPDAITFIALLSACRHAGLVEEGGKYFDSMIKNHGISPEIDHYSCIIDLLGRAGQLDKALLMIERMEVEPDAIIWGTFLNACKMNRNVELARVAEEKLLRMEEDNGARYVQLANTYAAEGEWSEMGRIRRKMRGMEVKKHAGCSWVYVENKMKIFVSNDRLHPEAEATYGMLETLNAEMKCGEHRSTMAGLMNL</sequence>
<reference evidence="1 2" key="1">
    <citation type="journal article" date="2022" name="Hortic Res">
        <title>A haplotype resolved chromosomal level avocado genome allows analysis of novel avocado genes.</title>
        <authorList>
            <person name="Nath O."/>
            <person name="Fletcher S.J."/>
            <person name="Hayward A."/>
            <person name="Shaw L.M."/>
            <person name="Masouleh A.K."/>
            <person name="Furtado A."/>
            <person name="Henry R.J."/>
            <person name="Mitter N."/>
        </authorList>
    </citation>
    <scope>NUCLEOTIDE SEQUENCE [LARGE SCALE GENOMIC DNA]</scope>
    <source>
        <strain evidence="2">cv. Hass</strain>
    </source>
</reference>
<dbReference type="EMBL" id="CM056812">
    <property type="protein sequence ID" value="KAJ8618227.1"/>
    <property type="molecule type" value="Genomic_DNA"/>
</dbReference>
<protein>
    <submittedName>
        <fullName evidence="1">Uncharacterized protein</fullName>
    </submittedName>
</protein>
<comment type="caution">
    <text evidence="1">The sequence shown here is derived from an EMBL/GenBank/DDBJ whole genome shotgun (WGS) entry which is preliminary data.</text>
</comment>
<name>A0ACC2KB91_PERAE</name>
<keyword evidence="2" id="KW-1185">Reference proteome</keyword>
<organism evidence="1 2">
    <name type="scientific">Persea americana</name>
    <name type="common">Avocado</name>
    <dbReference type="NCBI Taxonomy" id="3435"/>
    <lineage>
        <taxon>Eukaryota</taxon>
        <taxon>Viridiplantae</taxon>
        <taxon>Streptophyta</taxon>
        <taxon>Embryophyta</taxon>
        <taxon>Tracheophyta</taxon>
        <taxon>Spermatophyta</taxon>
        <taxon>Magnoliopsida</taxon>
        <taxon>Magnoliidae</taxon>
        <taxon>Laurales</taxon>
        <taxon>Lauraceae</taxon>
        <taxon>Persea</taxon>
    </lineage>
</organism>